<dbReference type="Gene3D" id="3.20.170.30">
    <property type="match status" value="1"/>
</dbReference>
<feature type="compositionally biased region" description="Basic and acidic residues" evidence="4">
    <location>
        <begin position="106"/>
        <end position="125"/>
    </location>
</feature>
<accession>A0ABR2QBC6</accession>
<dbReference type="InterPro" id="IPR042080">
    <property type="entry name" value="RNA_2'-PTrans_N"/>
</dbReference>
<evidence type="ECO:0000256" key="2">
    <source>
        <dbReference type="ARBA" id="ARBA00012007"/>
    </source>
</evidence>
<dbReference type="EC" id="2.7.1.160" evidence="2"/>
<reference evidence="5 6" key="1">
    <citation type="journal article" date="2024" name="G3 (Bethesda)">
        <title>Genome assembly of Hibiscus sabdariffa L. provides insights into metabolisms of medicinal natural products.</title>
        <authorList>
            <person name="Kim T."/>
        </authorList>
    </citation>
    <scope>NUCLEOTIDE SEQUENCE [LARGE SCALE GENOMIC DNA]</scope>
    <source>
        <strain evidence="5">TK-2024</strain>
        <tissue evidence="5">Old leaves</tissue>
    </source>
</reference>
<evidence type="ECO:0000256" key="4">
    <source>
        <dbReference type="SAM" id="MobiDB-lite"/>
    </source>
</evidence>
<organism evidence="5 6">
    <name type="scientific">Hibiscus sabdariffa</name>
    <name type="common">roselle</name>
    <dbReference type="NCBI Taxonomy" id="183260"/>
    <lineage>
        <taxon>Eukaryota</taxon>
        <taxon>Viridiplantae</taxon>
        <taxon>Streptophyta</taxon>
        <taxon>Embryophyta</taxon>
        <taxon>Tracheophyta</taxon>
        <taxon>Spermatophyta</taxon>
        <taxon>Magnoliopsida</taxon>
        <taxon>eudicotyledons</taxon>
        <taxon>Gunneridae</taxon>
        <taxon>Pentapetalae</taxon>
        <taxon>rosids</taxon>
        <taxon>malvids</taxon>
        <taxon>Malvales</taxon>
        <taxon>Malvaceae</taxon>
        <taxon>Malvoideae</taxon>
        <taxon>Hibiscus</taxon>
    </lineage>
</organism>
<dbReference type="EMBL" id="JBBPBN010000042">
    <property type="protein sequence ID" value="KAK8997847.1"/>
    <property type="molecule type" value="Genomic_DNA"/>
</dbReference>
<comment type="caution">
    <text evidence="5">The sequence shown here is derived from an EMBL/GenBank/DDBJ whole genome shotgun (WGS) entry which is preliminary data.</text>
</comment>
<feature type="region of interest" description="Disordered" evidence="4">
    <location>
        <begin position="77"/>
        <end position="125"/>
    </location>
</feature>
<dbReference type="Proteomes" id="UP001396334">
    <property type="component" value="Unassembled WGS sequence"/>
</dbReference>
<comment type="catalytic activity">
    <reaction evidence="3">
        <text>2'-phospho-[ligated tRNA] + NAD(+) = mature tRNA + ADP-alpha-D-ribose 1'',2''-cyclic phosphate + nicotinamide</text>
        <dbReference type="Rhea" id="RHEA:23324"/>
        <dbReference type="Rhea" id="RHEA-COMP:11106"/>
        <dbReference type="Rhea" id="RHEA-COMP:11107"/>
        <dbReference type="ChEBI" id="CHEBI:17154"/>
        <dbReference type="ChEBI" id="CHEBI:57540"/>
        <dbReference type="ChEBI" id="CHEBI:76596"/>
        <dbReference type="ChEBI" id="CHEBI:82883"/>
        <dbReference type="ChEBI" id="CHEBI:85027"/>
        <dbReference type="EC" id="2.7.1.160"/>
    </reaction>
</comment>
<sequence length="681" mass="76312">MPPAIHGRHRQQRQKCGLTPALPMAAARGAALPSALELNSTIISVHSPKDFAKSHCLLTLLLLLLLPLSPSSSINPPAPHTIPNNNMSSSFSSFAHSNRSSGGRGRGQEIKNDRERSRGRGGGKDKIDALGRLLTRILRHMATELNLNMRNDGYVKVEDLLKLNLKTFANIPLRSHSVDDIKEAVRKDNKQRFSLLEENGELLIRANQGHTVTAVESESLLKQILSADEVQCCVHGTYKRNLESILELGLKRMKRLHVHFSSGLPTDGEVISGMRRDVNILIHLNVRKALEEGMKLYISDNRVILSEGFDGVVPVNELKDRLGMKACAGWRRFLLCFPLIFILPHLFSAVLELHQNQAVRDAPKENSKKFDVQDSSVGDDAPKKLTKKFDHLVLGPAAGEGLPNRLQCQGVKALNKTHFSNSPHASGVGDGVVRMPRSNVIILTDPESDLSWHQNQVTVLPIRGEYFRDKLMLQRIRSYIIFLEIKLEKLSQEQGRITHFIFTDSDIAVIDDLGQIFEKYQDFHLALTFRNNKDQPLNSGFIAVRGTRDGILRAKNFLEKVLEAYSSRYMKASRMLGDQLALFWVVKSDASFDAKRFSKAHAFTKEIGGASVLFLPCATYNWTPPEGAGQFHGMPLDVKVVHFKGSRKRLMLEAWNYFSSSTDISDMLCLILKSGRTKYDF</sequence>
<comment type="function">
    <text evidence="1">Catalyzes the last step of tRNA splicing, the transfer of the splice junction 2'-phosphate from ligated tRNA to NAD to produce ADP-ribose 1''-2'' cyclic phosphate.</text>
</comment>
<gene>
    <name evidence="5" type="ORF">V6N11_012384</name>
</gene>
<feature type="compositionally biased region" description="Low complexity" evidence="4">
    <location>
        <begin position="84"/>
        <end position="101"/>
    </location>
</feature>
<dbReference type="InterPro" id="IPR029044">
    <property type="entry name" value="Nucleotide-diphossugar_trans"/>
</dbReference>
<name>A0ABR2QBC6_9ROSI</name>
<evidence type="ECO:0000256" key="3">
    <source>
        <dbReference type="ARBA" id="ARBA00047949"/>
    </source>
</evidence>
<dbReference type="InterPro" id="IPR042081">
    <property type="entry name" value="RNA_2'-PTrans_C"/>
</dbReference>
<dbReference type="PANTHER" id="PTHR35723">
    <property type="entry name" value="POLYPHOSPHATIDYLINOSITOL PHOSPHATASE"/>
    <property type="match status" value="1"/>
</dbReference>
<keyword evidence="6" id="KW-1185">Reference proteome</keyword>
<protein>
    <recommendedName>
        <fullName evidence="2">2'-phosphotransferase</fullName>
        <ecNumber evidence="2">2.7.1.160</ecNumber>
    </recommendedName>
</protein>
<evidence type="ECO:0000313" key="6">
    <source>
        <dbReference type="Proteomes" id="UP001396334"/>
    </source>
</evidence>
<proteinExistence type="predicted"/>
<dbReference type="InterPro" id="IPR002745">
    <property type="entry name" value="Ptrans_KptA/Tpt1"/>
</dbReference>
<dbReference type="Pfam" id="PF01885">
    <property type="entry name" value="PTS_2-RNA"/>
    <property type="match status" value="1"/>
</dbReference>
<dbReference type="SUPFAM" id="SSF53448">
    <property type="entry name" value="Nucleotide-diphospho-sugar transferases"/>
    <property type="match status" value="1"/>
</dbReference>
<dbReference type="Gene3D" id="1.10.10.970">
    <property type="entry name" value="RNA 2'-phosphotransferase, Tpt1/KptA family, N-terminal domain"/>
    <property type="match status" value="1"/>
</dbReference>
<dbReference type="SUPFAM" id="SSF56399">
    <property type="entry name" value="ADP-ribosylation"/>
    <property type="match status" value="1"/>
</dbReference>
<evidence type="ECO:0000313" key="5">
    <source>
        <dbReference type="EMBL" id="KAK8997847.1"/>
    </source>
</evidence>
<dbReference type="Gene3D" id="3.90.550.10">
    <property type="entry name" value="Spore Coat Polysaccharide Biosynthesis Protein SpsA, Chain A"/>
    <property type="match status" value="1"/>
</dbReference>
<evidence type="ECO:0000256" key="1">
    <source>
        <dbReference type="ARBA" id="ARBA00003343"/>
    </source>
</evidence>